<dbReference type="Pfam" id="PF13439">
    <property type="entry name" value="Glyco_transf_4"/>
    <property type="match status" value="1"/>
</dbReference>
<evidence type="ECO:0000313" key="3">
    <source>
        <dbReference type="EMBL" id="MVN20615.1"/>
    </source>
</evidence>
<proteinExistence type="predicted"/>
<dbReference type="Gene3D" id="3.40.50.2000">
    <property type="entry name" value="Glycogen Phosphorylase B"/>
    <property type="match status" value="2"/>
</dbReference>
<dbReference type="RefSeq" id="WP_157564271.1">
    <property type="nucleotide sequence ID" value="NZ_WPIK01000003.1"/>
</dbReference>
<evidence type="ECO:0000259" key="2">
    <source>
        <dbReference type="Pfam" id="PF13439"/>
    </source>
</evidence>
<dbReference type="InterPro" id="IPR001296">
    <property type="entry name" value="Glyco_trans_1"/>
</dbReference>
<sequence>MKIIQISASYKPAVVYGGPTMSVSKLSEELVKSGLQVEVLTTLANGKSELSFTAGAITWIEGVAVRFFKRLTKDHSHFSPALLKHLFLAIKKTDEPLVIHIHAWWNLVSVLACLIAQIKKVPVVLSPRGTLSSYSFGNKHHLVKKWMHFLAGKKLLANCCFHVTSEQEKQEILSLVHPKQIKIIPNFISLPELPQQVSTDKTTLLKLLFLSRIEAKKGLEILLEALDKISFPYLLTIAGTGEPEYINSLKKIVHKRSMEAFVSWIGFQEYENKFNVLQAHDLLVLPSYNENFGNVVIESLAVGTAVLISSNVGLAAYVNRNYLGWTFDNQPKMLKEQLIKINSNRQWLDEIRLQSPKQIRQDFADGQLVKQYLELYQAVIATA</sequence>
<organism evidence="3 4">
    <name type="scientific">Mucilaginibacter arboris</name>
    <dbReference type="NCBI Taxonomy" id="2682090"/>
    <lineage>
        <taxon>Bacteria</taxon>
        <taxon>Pseudomonadati</taxon>
        <taxon>Bacteroidota</taxon>
        <taxon>Sphingobacteriia</taxon>
        <taxon>Sphingobacteriales</taxon>
        <taxon>Sphingobacteriaceae</taxon>
        <taxon>Mucilaginibacter</taxon>
    </lineage>
</organism>
<dbReference type="AlphaFoldDB" id="A0A7K1STJ3"/>
<dbReference type="GO" id="GO:0016757">
    <property type="term" value="F:glycosyltransferase activity"/>
    <property type="evidence" value="ECO:0007669"/>
    <property type="project" value="InterPro"/>
</dbReference>
<protein>
    <submittedName>
        <fullName evidence="3">Glycosyltransferase</fullName>
    </submittedName>
</protein>
<comment type="caution">
    <text evidence="3">The sequence shown here is derived from an EMBL/GenBank/DDBJ whole genome shotgun (WGS) entry which is preliminary data.</text>
</comment>
<dbReference type="PANTHER" id="PTHR12526">
    <property type="entry name" value="GLYCOSYLTRANSFERASE"/>
    <property type="match status" value="1"/>
</dbReference>
<dbReference type="Pfam" id="PF00534">
    <property type="entry name" value="Glycos_transf_1"/>
    <property type="match status" value="1"/>
</dbReference>
<dbReference type="NCBIfam" id="NF046085">
    <property type="entry name" value="XrtY_assoc_Gly1"/>
    <property type="match status" value="1"/>
</dbReference>
<name>A0A7K1STJ3_9SPHI</name>
<feature type="domain" description="Glycosyltransferase subfamily 4-like N-terminal" evidence="2">
    <location>
        <begin position="16"/>
        <end position="189"/>
    </location>
</feature>
<evidence type="ECO:0000313" key="4">
    <source>
        <dbReference type="Proteomes" id="UP000462014"/>
    </source>
</evidence>
<dbReference type="InterPro" id="IPR028098">
    <property type="entry name" value="Glyco_trans_4-like_N"/>
</dbReference>
<feature type="domain" description="Glycosyl transferase family 1" evidence="1">
    <location>
        <begin position="202"/>
        <end position="346"/>
    </location>
</feature>
<dbReference type="SUPFAM" id="SSF53756">
    <property type="entry name" value="UDP-Glycosyltransferase/glycogen phosphorylase"/>
    <property type="match status" value="1"/>
</dbReference>
<evidence type="ECO:0000259" key="1">
    <source>
        <dbReference type="Pfam" id="PF00534"/>
    </source>
</evidence>
<dbReference type="Proteomes" id="UP000462014">
    <property type="component" value="Unassembled WGS sequence"/>
</dbReference>
<keyword evidence="4" id="KW-1185">Reference proteome</keyword>
<keyword evidence="3" id="KW-0808">Transferase</keyword>
<dbReference type="EMBL" id="WPIK01000003">
    <property type="protein sequence ID" value="MVN20615.1"/>
    <property type="molecule type" value="Genomic_DNA"/>
</dbReference>
<accession>A0A7K1STJ3</accession>
<gene>
    <name evidence="3" type="ORF">GO621_03590</name>
</gene>
<reference evidence="3 4" key="1">
    <citation type="submission" date="2019-12" db="EMBL/GenBank/DDBJ databases">
        <title>Mucilaginibacter sp. HMF7410 genome sequencing and assembly.</title>
        <authorList>
            <person name="Kang H."/>
            <person name="Cha I."/>
            <person name="Kim H."/>
            <person name="Joh K."/>
        </authorList>
    </citation>
    <scope>NUCLEOTIDE SEQUENCE [LARGE SCALE GENOMIC DNA]</scope>
    <source>
        <strain evidence="3 4">HMF7410</strain>
    </source>
</reference>